<gene>
    <name evidence="8" type="primary">gyrA</name>
    <name evidence="12" type="ORF">AN963_18855</name>
</gene>
<dbReference type="Pfam" id="PF03989">
    <property type="entry name" value="DNA_gyraseA_C"/>
    <property type="match status" value="6"/>
</dbReference>
<evidence type="ECO:0000313" key="12">
    <source>
        <dbReference type="EMBL" id="KQL46922.1"/>
    </source>
</evidence>
<dbReference type="Pfam" id="PF00521">
    <property type="entry name" value="DNA_topoisoIV"/>
    <property type="match status" value="1"/>
</dbReference>
<dbReference type="EMBL" id="LJJB01000010">
    <property type="protein sequence ID" value="KQL46922.1"/>
    <property type="molecule type" value="Genomic_DNA"/>
</dbReference>
<feature type="compositionally biased region" description="Acidic residues" evidence="10">
    <location>
        <begin position="806"/>
        <end position="848"/>
    </location>
</feature>
<dbReference type="InterPro" id="IPR050220">
    <property type="entry name" value="Type_II_DNA_Topoisomerases"/>
</dbReference>
<evidence type="ECO:0000259" key="11">
    <source>
        <dbReference type="PROSITE" id="PS52040"/>
    </source>
</evidence>
<proteinExistence type="inferred from homology"/>
<evidence type="ECO:0000256" key="3">
    <source>
        <dbReference type="ARBA" id="ARBA00022741"/>
    </source>
</evidence>
<comment type="caution">
    <text evidence="12">The sequence shown here is derived from an EMBL/GenBank/DDBJ whole genome shotgun (WGS) entry which is preliminary data.</text>
</comment>
<protein>
    <recommendedName>
        <fullName evidence="8">DNA gyrase subunit A</fullName>
        <ecNumber evidence="8">5.6.2.2</ecNumber>
    </recommendedName>
</protein>
<organism evidence="12 13">
    <name type="scientific">Brevibacillus choshinensis</name>
    <dbReference type="NCBI Taxonomy" id="54911"/>
    <lineage>
        <taxon>Bacteria</taxon>
        <taxon>Bacillati</taxon>
        <taxon>Bacillota</taxon>
        <taxon>Bacilli</taxon>
        <taxon>Bacillales</taxon>
        <taxon>Paenibacillaceae</taxon>
        <taxon>Brevibacillus</taxon>
    </lineage>
</organism>
<dbReference type="PANTHER" id="PTHR43493">
    <property type="entry name" value="DNA GYRASE/TOPOISOMERASE SUBUNIT A"/>
    <property type="match status" value="1"/>
</dbReference>
<comment type="subcellular location">
    <subcellularLocation>
        <location evidence="8">Cytoplasm</location>
    </subcellularLocation>
</comment>
<evidence type="ECO:0000256" key="1">
    <source>
        <dbReference type="ARBA" id="ARBA00000185"/>
    </source>
</evidence>
<accession>A0ABR5N8Z7</accession>
<evidence type="ECO:0000256" key="10">
    <source>
        <dbReference type="SAM" id="MobiDB-lite"/>
    </source>
</evidence>
<dbReference type="InterPro" id="IPR013758">
    <property type="entry name" value="Topo_IIA_A/C_ab"/>
</dbReference>
<dbReference type="Gene3D" id="2.120.10.90">
    <property type="entry name" value="DNA gyrase/topoisomerase IV, subunit A, C-terminal"/>
    <property type="match status" value="1"/>
</dbReference>
<evidence type="ECO:0000313" key="13">
    <source>
        <dbReference type="Proteomes" id="UP000051063"/>
    </source>
</evidence>
<sequence>MAEETARFPKVDISQEMRQSFISYAMSVIVSRALPDVRDGLKPVHRRILYAMHDMGLTPDKPFRKSANTVGEVMANYHPHGDSSIYEAMVRMAQDFNMRYMLVEGQGNFGSVDGDPAAAMRYTESRFSKIALELLRDIDKETVNFAPNYDGRKEEPVVLPSRFPNLLVNGAGGIAVGMATNIPPHNLTEVIDGVTAMIDNPDITIPELMKIIKGPDFPTAGEILGYSGIRRAYETGRGSIIMRAKTLIEEEKGKPRIIVTEIPFQVNKARLVEKIAELVREKKIEGITDLRDESDRKGMRIVMELRRDVIPKVVLNNLYKHTQMQTTFGVNMLALVDSHPRILNLRDMLYYYLQHQREIIRRRTEYDLKQAEARAHILEGLRIALDHIDAIISLIRASQTTEEARDGLMANYTLSYEQAQAILDMRLQRLTGLEREKIENEYQELMVKIAELRSILADEGKIYGIIRDELEEIKERFGDDRRTIITIDENHIEDADLIPEEDVVITLTHDGYIKRLPVSTYRAQKRGGRGIQGLGTKDDDFVEHLYITNSHDYIMFFTSKGKVYRLKGFEIPDLSRTAKGTPIINLIQIEKGERVSAVIPVKEFDQERFLFFATKKGIIKKTTLESYENIRKGGLIAVNLRDDDELIGVRLTDGHQEIIMGTKNGMSVRYKESDVRTMGRNATGVKGITLDDDDDVIDMDVIKPNAEVLIVTANGYGKRTPVEEYRIQSRGGKGIKTHNVTERSGNVVGLKVVEPEEDLMIITTSGIIIRTEMKGISVMGRYTQGVKLIRLGENEQVGSVAKCPPNEDDEEDMEGTLGEEEIINEGVEDQGLDVPDLEDPTDPEPTEE</sequence>
<evidence type="ECO:0000256" key="4">
    <source>
        <dbReference type="ARBA" id="ARBA00022840"/>
    </source>
</evidence>
<evidence type="ECO:0000256" key="9">
    <source>
        <dbReference type="PROSITE-ProRule" id="PRU01384"/>
    </source>
</evidence>
<keyword evidence="4 8" id="KW-0067">ATP-binding</keyword>
<keyword evidence="8" id="KW-0963">Cytoplasm</keyword>
<dbReference type="NCBIfam" id="NF004043">
    <property type="entry name" value="PRK05560.1"/>
    <property type="match status" value="1"/>
</dbReference>
<dbReference type="NCBIfam" id="TIGR01063">
    <property type="entry name" value="gyrA"/>
    <property type="match status" value="1"/>
</dbReference>
<keyword evidence="5 8" id="KW-0799">Topoisomerase</keyword>
<comment type="catalytic activity">
    <reaction evidence="1 8 9">
        <text>ATP-dependent breakage, passage and rejoining of double-stranded DNA.</text>
        <dbReference type="EC" id="5.6.2.2"/>
    </reaction>
</comment>
<dbReference type="Gene3D" id="3.30.1360.40">
    <property type="match status" value="1"/>
</dbReference>
<dbReference type="EC" id="5.6.2.2" evidence="8"/>
<reference evidence="12 13" key="1">
    <citation type="submission" date="2015-09" db="EMBL/GenBank/DDBJ databases">
        <title>Genome sequencing project for genomic taxonomy and phylogenomics of Bacillus-like bacteria.</title>
        <authorList>
            <person name="Liu B."/>
            <person name="Wang J."/>
            <person name="Zhu Y."/>
            <person name="Liu G."/>
            <person name="Chen Q."/>
            <person name="Chen Z."/>
            <person name="Lan J."/>
            <person name="Che J."/>
            <person name="Ge C."/>
            <person name="Shi H."/>
            <person name="Pan Z."/>
            <person name="Liu X."/>
        </authorList>
    </citation>
    <scope>NUCLEOTIDE SEQUENCE [LARGE SCALE GENOMIC DNA]</scope>
    <source>
        <strain evidence="12 13">DSM 8552</strain>
    </source>
</reference>
<keyword evidence="3 8" id="KW-0547">Nucleotide-binding</keyword>
<dbReference type="InterPro" id="IPR013757">
    <property type="entry name" value="Topo_IIA_A_a_sf"/>
</dbReference>
<dbReference type="RefSeq" id="WP_055746021.1">
    <property type="nucleotide sequence ID" value="NZ_LJJB01000010.1"/>
</dbReference>
<feature type="domain" description="Topo IIA-type catalytic" evidence="11">
    <location>
        <begin position="34"/>
        <end position="497"/>
    </location>
</feature>
<dbReference type="SUPFAM" id="SSF101904">
    <property type="entry name" value="GyrA/ParC C-terminal domain-like"/>
    <property type="match status" value="1"/>
</dbReference>
<dbReference type="Proteomes" id="UP000051063">
    <property type="component" value="Unassembled WGS sequence"/>
</dbReference>
<evidence type="ECO:0000256" key="7">
    <source>
        <dbReference type="ARBA" id="ARBA00023235"/>
    </source>
</evidence>
<evidence type="ECO:0000256" key="8">
    <source>
        <dbReference type="HAMAP-Rule" id="MF_01897"/>
    </source>
</evidence>
<name>A0ABR5N8Z7_BRECH</name>
<feature type="short sequence motif" description="GyrA-box" evidence="8">
    <location>
        <begin position="524"/>
        <end position="530"/>
    </location>
</feature>
<dbReference type="InterPro" id="IPR006691">
    <property type="entry name" value="GyrA/parC_rep"/>
</dbReference>
<feature type="active site" description="O-(5'-phospho-DNA)-tyrosine intermediate" evidence="8 9">
    <location>
        <position position="122"/>
    </location>
</feature>
<dbReference type="Gene3D" id="1.10.268.10">
    <property type="entry name" value="Topoisomerase, domain 3"/>
    <property type="match status" value="1"/>
</dbReference>
<comment type="subunit">
    <text evidence="8">Heterotetramer, composed of two GyrA and two GyrB chains. In the heterotetramer, GyrA contains the active site tyrosine that forms a transient covalent intermediate with DNA, while GyrB binds cofactors and catalyzes ATP hydrolysis.</text>
</comment>
<dbReference type="SUPFAM" id="SSF56719">
    <property type="entry name" value="Type II DNA topoisomerase"/>
    <property type="match status" value="1"/>
</dbReference>
<keyword evidence="7 8" id="KW-0413">Isomerase</keyword>
<dbReference type="InterPro" id="IPR002205">
    <property type="entry name" value="Topo_IIA_dom_A"/>
</dbReference>
<dbReference type="InterPro" id="IPR005743">
    <property type="entry name" value="GyrA"/>
</dbReference>
<dbReference type="InterPro" id="IPR035516">
    <property type="entry name" value="Gyrase/topoIV_suA_C"/>
</dbReference>
<dbReference type="PANTHER" id="PTHR43493:SF5">
    <property type="entry name" value="DNA GYRASE SUBUNIT A, CHLOROPLASTIC_MITOCHONDRIAL"/>
    <property type="match status" value="1"/>
</dbReference>
<keyword evidence="6 8" id="KW-0238">DNA-binding</keyword>
<dbReference type="HAMAP" id="MF_01897">
    <property type="entry name" value="GyrA"/>
    <property type="match status" value="1"/>
</dbReference>
<dbReference type="InterPro" id="IPR013760">
    <property type="entry name" value="Topo_IIA-like_dom_sf"/>
</dbReference>
<dbReference type="SMART" id="SM00434">
    <property type="entry name" value="TOP4c"/>
    <property type="match status" value="1"/>
</dbReference>
<evidence type="ECO:0000256" key="2">
    <source>
        <dbReference type="ARBA" id="ARBA00008263"/>
    </source>
</evidence>
<feature type="region of interest" description="Disordered" evidence="10">
    <location>
        <begin position="802"/>
        <end position="848"/>
    </location>
</feature>
<comment type="similarity">
    <text evidence="2 8">Belongs to the type II topoisomerase GyrA/ParC subunit family.</text>
</comment>
<evidence type="ECO:0000256" key="6">
    <source>
        <dbReference type="ARBA" id="ARBA00023125"/>
    </source>
</evidence>
<comment type="function">
    <text evidence="8">A type II topoisomerase that negatively supercoils closed circular double-stranded (ds) DNA in an ATP-dependent manner to modulate DNA topology and maintain chromosomes in an underwound state. Negative supercoiling favors strand separation, and DNA replication, transcription, recombination and repair, all of which involve strand separation. Also able to catalyze the interconversion of other topological isomers of dsDNA rings, including catenanes and knotted rings. Type II topoisomerases break and join 2 DNA strands simultaneously in an ATP-dependent manner.</text>
</comment>
<keyword evidence="13" id="KW-1185">Reference proteome</keyword>
<dbReference type="PROSITE" id="PS52040">
    <property type="entry name" value="TOPO_IIA"/>
    <property type="match status" value="1"/>
</dbReference>
<dbReference type="CDD" id="cd00187">
    <property type="entry name" value="TOP4c"/>
    <property type="match status" value="1"/>
</dbReference>
<comment type="miscellaneous">
    <text evidence="8">Few gyrases are as efficient as E.coli at forming negative supercoils. Not all organisms have 2 type II topoisomerases; in organisms with a single type II topoisomerase this enzyme also has to decatenate newly replicated chromosomes.</text>
</comment>
<evidence type="ECO:0000256" key="5">
    <source>
        <dbReference type="ARBA" id="ARBA00023029"/>
    </source>
</evidence>
<dbReference type="Gene3D" id="3.90.199.10">
    <property type="entry name" value="Topoisomerase II, domain 5"/>
    <property type="match status" value="1"/>
</dbReference>
<dbReference type="NCBIfam" id="NF004044">
    <property type="entry name" value="PRK05561.1"/>
    <property type="match status" value="1"/>
</dbReference>